<dbReference type="AlphaFoldDB" id="D1PQ14"/>
<comment type="caution">
    <text evidence="1">The sequence shown here is derived from an EMBL/GenBank/DDBJ whole genome shotgun (WGS) entry which is preliminary data.</text>
</comment>
<keyword evidence="2" id="KW-1185">Reference proteome</keyword>
<proteinExistence type="predicted"/>
<sequence>MYTLPGRLSRRGGAFPAIFVERRGAVPLQKGAGAVYNINVLFFA</sequence>
<organism evidence="1 2">
    <name type="scientific">Subdoligranulum variabile DSM 15176</name>
    <dbReference type="NCBI Taxonomy" id="411471"/>
    <lineage>
        <taxon>Bacteria</taxon>
        <taxon>Bacillati</taxon>
        <taxon>Bacillota</taxon>
        <taxon>Clostridia</taxon>
        <taxon>Eubacteriales</taxon>
        <taxon>Oscillospiraceae</taxon>
        <taxon>Subdoligranulum</taxon>
    </lineage>
</organism>
<accession>D1PQ14</accession>
<name>D1PQ14_9FIRM</name>
<gene>
    <name evidence="1" type="ORF">SUBVAR_06481</name>
</gene>
<dbReference type="EMBL" id="ACBY02000030">
    <property type="protein sequence ID" value="EFB75206.1"/>
    <property type="molecule type" value="Genomic_DNA"/>
</dbReference>
<dbReference type="Proteomes" id="UP000003438">
    <property type="component" value="Unassembled WGS sequence"/>
</dbReference>
<protein>
    <submittedName>
        <fullName evidence="1">Uncharacterized protein</fullName>
    </submittedName>
</protein>
<evidence type="ECO:0000313" key="2">
    <source>
        <dbReference type="Proteomes" id="UP000003438"/>
    </source>
</evidence>
<evidence type="ECO:0000313" key="1">
    <source>
        <dbReference type="EMBL" id="EFB75206.1"/>
    </source>
</evidence>
<reference evidence="1" key="1">
    <citation type="submission" date="2009-12" db="EMBL/GenBank/DDBJ databases">
        <authorList>
            <person name="Weinstock G."/>
            <person name="Sodergren E."/>
            <person name="Clifton S."/>
            <person name="Fulton L."/>
            <person name="Fulton B."/>
            <person name="Courtney L."/>
            <person name="Fronick C."/>
            <person name="Harrison M."/>
            <person name="Strong C."/>
            <person name="Farmer C."/>
            <person name="Delahaunty K."/>
            <person name="Markovic C."/>
            <person name="Hall O."/>
            <person name="Minx P."/>
            <person name="Tomlinson C."/>
            <person name="Mitreva M."/>
            <person name="Nelson J."/>
            <person name="Hou S."/>
            <person name="Wollam A."/>
            <person name="Pepin K.H."/>
            <person name="Johnson M."/>
            <person name="Bhonagiri V."/>
            <person name="Nash W.E."/>
            <person name="Warren W."/>
            <person name="Chinwalla A."/>
            <person name="Mardis E.R."/>
            <person name="Wilson R.K."/>
        </authorList>
    </citation>
    <scope>NUCLEOTIDE SEQUENCE [LARGE SCALE GENOMIC DNA]</scope>
    <source>
        <strain evidence="1">DSM 15176</strain>
    </source>
</reference>
<dbReference type="HOGENOM" id="CLU_3222915_0_0_9"/>
<dbReference type="STRING" id="411471.SUBVAR_06481"/>